<gene>
    <name evidence="1" type="ORF">TVAG_403380</name>
</gene>
<dbReference type="Proteomes" id="UP000001542">
    <property type="component" value="Unassembled WGS sequence"/>
</dbReference>
<reference evidence="1" key="2">
    <citation type="journal article" date="2007" name="Science">
        <title>Draft genome sequence of the sexually transmitted pathogen Trichomonas vaginalis.</title>
        <authorList>
            <person name="Carlton J.M."/>
            <person name="Hirt R.P."/>
            <person name="Silva J.C."/>
            <person name="Delcher A.L."/>
            <person name="Schatz M."/>
            <person name="Zhao Q."/>
            <person name="Wortman J.R."/>
            <person name="Bidwell S.L."/>
            <person name="Alsmark U.C.M."/>
            <person name="Besteiro S."/>
            <person name="Sicheritz-Ponten T."/>
            <person name="Noel C.J."/>
            <person name="Dacks J.B."/>
            <person name="Foster P.G."/>
            <person name="Simillion C."/>
            <person name="Van de Peer Y."/>
            <person name="Miranda-Saavedra D."/>
            <person name="Barton G.J."/>
            <person name="Westrop G.D."/>
            <person name="Mueller S."/>
            <person name="Dessi D."/>
            <person name="Fiori P.L."/>
            <person name="Ren Q."/>
            <person name="Paulsen I."/>
            <person name="Zhang H."/>
            <person name="Bastida-Corcuera F.D."/>
            <person name="Simoes-Barbosa A."/>
            <person name="Brown M.T."/>
            <person name="Hayes R.D."/>
            <person name="Mukherjee M."/>
            <person name="Okumura C.Y."/>
            <person name="Schneider R."/>
            <person name="Smith A.J."/>
            <person name="Vanacova S."/>
            <person name="Villalvazo M."/>
            <person name="Haas B.J."/>
            <person name="Pertea M."/>
            <person name="Feldblyum T.V."/>
            <person name="Utterback T.R."/>
            <person name="Shu C.L."/>
            <person name="Osoegawa K."/>
            <person name="de Jong P.J."/>
            <person name="Hrdy I."/>
            <person name="Horvathova L."/>
            <person name="Zubacova Z."/>
            <person name="Dolezal P."/>
            <person name="Malik S.B."/>
            <person name="Logsdon J.M. Jr."/>
            <person name="Henze K."/>
            <person name="Gupta A."/>
            <person name="Wang C.C."/>
            <person name="Dunne R.L."/>
            <person name="Upcroft J.A."/>
            <person name="Upcroft P."/>
            <person name="White O."/>
            <person name="Salzberg S.L."/>
            <person name="Tang P."/>
            <person name="Chiu C.-H."/>
            <person name="Lee Y.-S."/>
            <person name="Embley T.M."/>
            <person name="Coombs G.H."/>
            <person name="Mottram J.C."/>
            <person name="Tachezy J."/>
            <person name="Fraser-Liggett C.M."/>
            <person name="Johnson P.J."/>
        </authorList>
    </citation>
    <scope>NUCLEOTIDE SEQUENCE [LARGE SCALE GENOMIC DNA]</scope>
    <source>
        <strain evidence="1">G3</strain>
    </source>
</reference>
<reference evidence="1" key="1">
    <citation type="submission" date="2006-10" db="EMBL/GenBank/DDBJ databases">
        <authorList>
            <person name="Amadeo P."/>
            <person name="Zhao Q."/>
            <person name="Wortman J."/>
            <person name="Fraser-Liggett C."/>
            <person name="Carlton J."/>
        </authorList>
    </citation>
    <scope>NUCLEOTIDE SEQUENCE</scope>
    <source>
        <strain evidence="1">G3</strain>
    </source>
</reference>
<dbReference type="AlphaFoldDB" id="A2F8X4"/>
<dbReference type="PANTHER" id="PTHR37516">
    <property type="entry name" value="SCA1 COMPLEX SCAFFOLD PROTEIN SCAA"/>
    <property type="match status" value="1"/>
</dbReference>
<dbReference type="InterPro" id="IPR037474">
    <property type="entry name" value="ScaA"/>
</dbReference>
<proteinExistence type="predicted"/>
<evidence type="ECO:0000313" key="1">
    <source>
        <dbReference type="EMBL" id="EAX98656.1"/>
    </source>
</evidence>
<evidence type="ECO:0000313" key="2">
    <source>
        <dbReference type="Proteomes" id="UP000001542"/>
    </source>
</evidence>
<dbReference type="InParanoid" id="A2F8X4"/>
<organism evidence="1 2">
    <name type="scientific">Trichomonas vaginalis (strain ATCC PRA-98 / G3)</name>
    <dbReference type="NCBI Taxonomy" id="412133"/>
    <lineage>
        <taxon>Eukaryota</taxon>
        <taxon>Metamonada</taxon>
        <taxon>Parabasalia</taxon>
        <taxon>Trichomonadida</taxon>
        <taxon>Trichomonadidae</taxon>
        <taxon>Trichomonas</taxon>
    </lineage>
</organism>
<dbReference type="PANTHER" id="PTHR37516:SF1">
    <property type="entry name" value="SCA1 COMPLEX SCAFFOLD PROTEIN SCAA"/>
    <property type="match status" value="1"/>
</dbReference>
<dbReference type="KEGG" id="tva:4756456"/>
<sequence>MQEDAKNLGLDYSGCNVVFLADQNTSFTKDYKPTVSNFPAISPLPIPSEFPSYPDYEIGARNWAKEIKKARNNHFILPLPTSLFYSRPPVRLPREISQSYKFTSKKNPKLLLSKQNLDEIFTTCITEKLILPDREFKTPLPKSHQTPTIGDYITAEPPWNTICYPQEPKPTMFKTFEDYKNALTNWTNYLKKMKLPTHPKDLNFETPNSLDYKEIIQPQRQSLQCPDCEFKPQTIRVIRETIKSLREAYTNKFAICPEYHTDNWRRVFNYTKKNCIPSQIDELIFLLEKWKDYVLEIINFGPTGATFKPTPTDYIEQGQTYQGDQSMTKEEIIHSIILSDYSLKSIRITTEKNIKLFDFMYFPVLLKICEDCTSTVVASKILYFTDAFLTSMASENYFDLLLSNPSFLKVLCNFIGRFNFIPRVSPICYSLPLYVESKFARSYQMIVTSALLYTIHEYVNEQNEVISQIITHQFYDTAREIRYDQSAIINAFKKSKEERARAMDIIILCLTIPYRPFQVAIFSPAPIIVFSMLLESELDDNEEYVNRIMNMFIYSDALRGLSQELLQFDLFMVSKNPKLLVPLVRFCLKYLYQLNYPVITNSQLQSMIKCFSSAMEPTCYVILHDLVPIFLKDSLFLERNDEEFKKSRTTIMQQIVSIVCQSDVSISNCLFDSLALLLFEGTTFAPSNQFWMVFLAGLVREDNSCKSCWHFLTKIFLLNMTSLLPEFFQNQMTSIFKSRPYEYCVEVLKFISAVSNCASANVLEKWLMISENNIRSAFQQIYDIVQKEKFNASGLSAYSKIITSTAGKGLIEIVCGDQFSFLTD</sequence>
<accession>A2F8X4</accession>
<keyword evidence="2" id="KW-1185">Reference proteome</keyword>
<dbReference type="GO" id="GO:0005829">
    <property type="term" value="C:cytosol"/>
    <property type="evidence" value="ECO:0000318"/>
    <property type="project" value="GO_Central"/>
</dbReference>
<dbReference type="VEuPathDB" id="TrichDB:TVAG_403380"/>
<name>A2F8X4_TRIV3</name>
<dbReference type="EMBL" id="DS113667">
    <property type="protein sequence ID" value="EAX98656.1"/>
    <property type="molecule type" value="Genomic_DNA"/>
</dbReference>
<dbReference type="GO" id="GO:1904515">
    <property type="term" value="P:positive regulation of TORC2 signaling"/>
    <property type="evidence" value="ECO:0000318"/>
    <property type="project" value="GO_Central"/>
</dbReference>
<dbReference type="GO" id="GO:0046579">
    <property type="term" value="P:positive regulation of Ras protein signal transduction"/>
    <property type="evidence" value="ECO:0000318"/>
    <property type="project" value="GO_Central"/>
</dbReference>
<protein>
    <submittedName>
        <fullName evidence="1">Uncharacterized protein</fullName>
    </submittedName>
</protein>
<dbReference type="GO" id="GO:0005886">
    <property type="term" value="C:plasma membrane"/>
    <property type="evidence" value="ECO:0000318"/>
    <property type="project" value="GO_Central"/>
</dbReference>
<dbReference type="RefSeq" id="XP_001311586.1">
    <property type="nucleotide sequence ID" value="XM_001311585.1"/>
</dbReference>
<dbReference type="VEuPathDB" id="TrichDB:TVAGG3_0689060"/>